<accession>A0A9P6VYM2</accession>
<feature type="transmembrane region" description="Helical" evidence="7">
    <location>
        <begin position="483"/>
        <end position="504"/>
    </location>
</feature>
<dbReference type="OrthoDB" id="420606at2759"/>
<feature type="transmembrane region" description="Helical" evidence="7">
    <location>
        <begin position="236"/>
        <end position="257"/>
    </location>
</feature>
<feature type="region of interest" description="Disordered" evidence="6">
    <location>
        <begin position="340"/>
        <end position="359"/>
    </location>
</feature>
<dbReference type="InterPro" id="IPR051085">
    <property type="entry name" value="MB_O-acyltransferase"/>
</dbReference>
<dbReference type="PANTHER" id="PTHR13285">
    <property type="entry name" value="ACYLTRANSFERASE"/>
    <property type="match status" value="1"/>
</dbReference>
<keyword evidence="3 7" id="KW-0812">Transmembrane</keyword>
<evidence type="ECO:0000313" key="9">
    <source>
        <dbReference type="Proteomes" id="UP000777482"/>
    </source>
</evidence>
<evidence type="ECO:0000256" key="5">
    <source>
        <dbReference type="ARBA" id="ARBA00023136"/>
    </source>
</evidence>
<comment type="caution">
    <text evidence="8">The sequence shown here is derived from an EMBL/GenBank/DDBJ whole genome shotgun (WGS) entry which is preliminary data.</text>
</comment>
<gene>
    <name evidence="8" type="primary">GUP1</name>
    <name evidence="8" type="ORF">C6P46_006561</name>
</gene>
<dbReference type="PANTHER" id="PTHR13285:SF18">
    <property type="entry name" value="PROTEIN-CYSTEINE N-PALMITOYLTRANSFERASE RASP"/>
    <property type="match status" value="1"/>
</dbReference>
<keyword evidence="5 7" id="KW-0472">Membrane</keyword>
<feature type="transmembrane region" description="Helical" evidence="7">
    <location>
        <begin position="553"/>
        <end position="577"/>
    </location>
</feature>
<feature type="transmembrane region" description="Helical" evidence="7">
    <location>
        <begin position="584"/>
        <end position="600"/>
    </location>
</feature>
<feature type="transmembrane region" description="Helical" evidence="7">
    <location>
        <begin position="448"/>
        <end position="471"/>
    </location>
</feature>
<name>A0A9P6VYM2_RHOMI</name>
<comment type="similarity">
    <text evidence="2">Belongs to the membrane-bound acyltransferase family.</text>
</comment>
<dbReference type="AlphaFoldDB" id="A0A9P6VYM2"/>
<dbReference type="GO" id="GO:0008374">
    <property type="term" value="F:O-acyltransferase activity"/>
    <property type="evidence" value="ECO:0007669"/>
    <property type="project" value="TreeGrafter"/>
</dbReference>
<dbReference type="InterPro" id="IPR004299">
    <property type="entry name" value="MBOAT_fam"/>
</dbReference>
<feature type="transmembrane region" description="Helical" evidence="7">
    <location>
        <begin position="620"/>
        <end position="643"/>
    </location>
</feature>
<feature type="region of interest" description="Disordered" evidence="6">
    <location>
        <begin position="206"/>
        <end position="226"/>
    </location>
</feature>
<dbReference type="Pfam" id="PF03062">
    <property type="entry name" value="MBOAT"/>
    <property type="match status" value="1"/>
</dbReference>
<dbReference type="GO" id="GO:0005783">
    <property type="term" value="C:endoplasmic reticulum"/>
    <property type="evidence" value="ECO:0007669"/>
    <property type="project" value="TreeGrafter"/>
</dbReference>
<evidence type="ECO:0000256" key="4">
    <source>
        <dbReference type="ARBA" id="ARBA00022989"/>
    </source>
</evidence>
<reference evidence="8 9" key="1">
    <citation type="submission" date="2020-11" db="EMBL/GenBank/DDBJ databases">
        <title>Kefir isolates.</title>
        <authorList>
            <person name="Marcisauskas S."/>
            <person name="Kim Y."/>
            <person name="Blasche S."/>
        </authorList>
    </citation>
    <scope>NUCLEOTIDE SEQUENCE [LARGE SCALE GENOMIC DNA]</scope>
    <source>
        <strain evidence="8 9">KR</strain>
    </source>
</reference>
<feature type="transmembrane region" description="Helical" evidence="7">
    <location>
        <begin position="168"/>
        <end position="190"/>
    </location>
</feature>
<dbReference type="EMBL" id="PUHQ01000082">
    <property type="protein sequence ID" value="KAG0657377.1"/>
    <property type="molecule type" value="Genomic_DNA"/>
</dbReference>
<dbReference type="GO" id="GO:0006506">
    <property type="term" value="P:GPI anchor biosynthetic process"/>
    <property type="evidence" value="ECO:0007669"/>
    <property type="project" value="TreeGrafter"/>
</dbReference>
<proteinExistence type="inferred from homology"/>
<dbReference type="GO" id="GO:0016020">
    <property type="term" value="C:membrane"/>
    <property type="evidence" value="ECO:0007669"/>
    <property type="project" value="UniProtKB-SubCell"/>
</dbReference>
<keyword evidence="9" id="KW-1185">Reference proteome</keyword>
<feature type="region of interest" description="Disordered" evidence="6">
    <location>
        <begin position="1"/>
        <end position="20"/>
    </location>
</feature>
<comment type="subcellular location">
    <subcellularLocation>
        <location evidence="1">Membrane</location>
        <topology evidence="1">Multi-pass membrane protein</topology>
    </subcellularLocation>
</comment>
<keyword evidence="4 7" id="KW-1133">Transmembrane helix</keyword>
<evidence type="ECO:0000256" key="2">
    <source>
        <dbReference type="ARBA" id="ARBA00010323"/>
    </source>
</evidence>
<feature type="transmembrane region" description="Helical" evidence="7">
    <location>
        <begin position="110"/>
        <end position="129"/>
    </location>
</feature>
<evidence type="ECO:0000256" key="7">
    <source>
        <dbReference type="SAM" id="Phobius"/>
    </source>
</evidence>
<sequence length="680" mass="76152">MRDEQHAQSTCPPPPAAATPAAKWPHLRLVDLTVNSSSSSTALAQGNRPRWRTTEFYCYYLVFLAVVPQMAYLAHTATAVSSKHYWTYAGKLRDGWIGGLQVDVSDHQYYLFRSKLPLLVALMLFHVALSRTYRFLSRRLSPTLNPLNPRVYSPSNARDARARFSATFSLILLAALHGTSLPKILVILYLNYRIARLGTINNSSNDQYGLSSSSRRRSKNKSSGAGWSWRREWTPYATWGFNIAVLFANSLAEGYYYSSISPRLAFLDEYKGLLPRWQINWNISMLRLVSFNMEWYWAWSAASSAGPEEEEGEKDAVLLPEPPTSPRIKVRHNLIINPPPAAGGQRRRTRRRSTTPLLDPSPAAGNYSFVLYLAYVLYPPLYLAGPIMTYPSFVAQLAPPAVCASATTTPLNGTTTAAADENVTEAERAAVVVAAAQEETTPLALVAYAIRFLACWVTMELVLHTMYVVALKDSGKGWWNGMTPAQVSLVGFWNLIVVWLKLLLPWRLFRLWSLLDGIVPPENMIRCMANNYSVLGFWRAWHRSYNLWVVRYLYIPLGGSNRPLLATLGVFTFVALWHDLRLRLLVWGWAITLFVVPEMVGRKLVPYSKYGSRPWYRHLAAAGGVANILLLMTANLVGFVVGVDGGKELWRIMLGDRQALCVVVADASPSAFGVQVDCSS</sequence>
<dbReference type="Proteomes" id="UP000777482">
    <property type="component" value="Unassembled WGS sequence"/>
</dbReference>
<evidence type="ECO:0000256" key="3">
    <source>
        <dbReference type="ARBA" id="ARBA00022692"/>
    </source>
</evidence>
<organism evidence="8 9">
    <name type="scientific">Rhodotorula mucilaginosa</name>
    <name type="common">Yeast</name>
    <name type="synonym">Rhodotorula rubra</name>
    <dbReference type="NCBI Taxonomy" id="5537"/>
    <lineage>
        <taxon>Eukaryota</taxon>
        <taxon>Fungi</taxon>
        <taxon>Dikarya</taxon>
        <taxon>Basidiomycota</taxon>
        <taxon>Pucciniomycotina</taxon>
        <taxon>Microbotryomycetes</taxon>
        <taxon>Sporidiobolales</taxon>
        <taxon>Sporidiobolaceae</taxon>
        <taxon>Rhodotorula</taxon>
    </lineage>
</organism>
<feature type="transmembrane region" description="Helical" evidence="7">
    <location>
        <begin position="57"/>
        <end position="75"/>
    </location>
</feature>
<evidence type="ECO:0000256" key="1">
    <source>
        <dbReference type="ARBA" id="ARBA00004141"/>
    </source>
</evidence>
<evidence type="ECO:0000313" key="8">
    <source>
        <dbReference type="EMBL" id="KAG0657377.1"/>
    </source>
</evidence>
<protein>
    <submittedName>
        <fullName evidence="8">Glycerol transporter</fullName>
    </submittedName>
</protein>
<evidence type="ECO:0000256" key="6">
    <source>
        <dbReference type="SAM" id="MobiDB-lite"/>
    </source>
</evidence>